<feature type="region of interest" description="Disordered" evidence="1">
    <location>
        <begin position="160"/>
        <end position="215"/>
    </location>
</feature>
<proteinExistence type="predicted"/>
<name>A0A0A9YVA4_LYGHE</name>
<protein>
    <submittedName>
        <fullName evidence="3">Uncharacterized protein</fullName>
    </submittedName>
</protein>
<evidence type="ECO:0000256" key="1">
    <source>
        <dbReference type="SAM" id="MobiDB-lite"/>
    </source>
</evidence>
<feature type="compositionally biased region" description="Low complexity" evidence="1">
    <location>
        <begin position="187"/>
        <end position="203"/>
    </location>
</feature>
<organism evidence="3">
    <name type="scientific">Lygus hesperus</name>
    <name type="common">Western plant bug</name>
    <dbReference type="NCBI Taxonomy" id="30085"/>
    <lineage>
        <taxon>Eukaryota</taxon>
        <taxon>Metazoa</taxon>
        <taxon>Ecdysozoa</taxon>
        <taxon>Arthropoda</taxon>
        <taxon>Hexapoda</taxon>
        <taxon>Insecta</taxon>
        <taxon>Pterygota</taxon>
        <taxon>Neoptera</taxon>
        <taxon>Paraneoptera</taxon>
        <taxon>Hemiptera</taxon>
        <taxon>Heteroptera</taxon>
        <taxon>Panheteroptera</taxon>
        <taxon>Cimicomorpha</taxon>
        <taxon>Miridae</taxon>
        <taxon>Mirini</taxon>
        <taxon>Lygus</taxon>
    </lineage>
</organism>
<evidence type="ECO:0000313" key="3">
    <source>
        <dbReference type="EMBL" id="JAG35033.1"/>
    </source>
</evidence>
<feature type="chain" id="PRO_5002053715" evidence="2">
    <location>
        <begin position="22"/>
        <end position="215"/>
    </location>
</feature>
<gene>
    <name evidence="3" type="ORF">CM83_26119</name>
</gene>
<dbReference type="EMBL" id="GBHO01008571">
    <property type="protein sequence ID" value="JAG35033.1"/>
    <property type="molecule type" value="Transcribed_RNA"/>
</dbReference>
<reference evidence="3" key="1">
    <citation type="journal article" date="2014" name="PLoS ONE">
        <title>Transcriptome-Based Identification of ABC Transporters in the Western Tarnished Plant Bug Lygus hesperus.</title>
        <authorList>
            <person name="Hull J.J."/>
            <person name="Chaney K."/>
            <person name="Geib S.M."/>
            <person name="Fabrick J.A."/>
            <person name="Brent C.S."/>
            <person name="Walsh D."/>
            <person name="Lavine L.C."/>
        </authorList>
    </citation>
    <scope>NUCLEOTIDE SEQUENCE</scope>
</reference>
<accession>A0A0A9YVA4</accession>
<keyword evidence="2" id="KW-0732">Signal</keyword>
<sequence>MREKIAAILGVFVVLLSAVECGIPFVYTGESTSDPQVVALLREALMHAGVSPDGIIVKSILSKFEVYRTAYKATYINQLGQTCYLKWRVNNVIGTQSPQLPICTNLATGSGYDVKPAGPVMVLPRGPVIVGQHGRRAAVPLPDGWGESGSPAFKVPINITVGSEKSGGPGTSGYHHPPNTRPPYNPRQPTYRPGRPTYRTGRPSSLPGYRPASKG</sequence>
<dbReference type="AlphaFoldDB" id="A0A0A9YVA4"/>
<evidence type="ECO:0000256" key="2">
    <source>
        <dbReference type="SAM" id="SignalP"/>
    </source>
</evidence>
<reference evidence="3" key="2">
    <citation type="submission" date="2014-07" db="EMBL/GenBank/DDBJ databases">
        <authorList>
            <person name="Hull J."/>
        </authorList>
    </citation>
    <scope>NUCLEOTIDE SEQUENCE</scope>
</reference>
<feature type="signal peptide" evidence="2">
    <location>
        <begin position="1"/>
        <end position="21"/>
    </location>
</feature>